<accession>A0A839TWW3</accession>
<comment type="caution">
    <text evidence="1">The sequence shown here is derived from an EMBL/GenBank/DDBJ whole genome shotgun (WGS) entry which is preliminary data.</text>
</comment>
<protein>
    <submittedName>
        <fullName evidence="1">3-deoxy-D-manno-octulosonate 8-phosphate phosphatase KdsC-like HAD superfamily phosphatase</fullName>
    </submittedName>
</protein>
<dbReference type="EMBL" id="JACHXJ010000004">
    <property type="protein sequence ID" value="MBB3130080.1"/>
    <property type="molecule type" value="Genomic_DNA"/>
</dbReference>
<proteinExistence type="predicted"/>
<dbReference type="Proteomes" id="UP000517523">
    <property type="component" value="Unassembled WGS sequence"/>
</dbReference>
<dbReference type="RefSeq" id="WP_163880247.1">
    <property type="nucleotide sequence ID" value="NZ_JACHXJ010000004.1"/>
</dbReference>
<evidence type="ECO:0000313" key="1">
    <source>
        <dbReference type="EMBL" id="MBB3130080.1"/>
    </source>
</evidence>
<organism evidence="1 2">
    <name type="scientific">Paenibacillus rhizosphaerae</name>
    <dbReference type="NCBI Taxonomy" id="297318"/>
    <lineage>
        <taxon>Bacteria</taxon>
        <taxon>Bacillati</taxon>
        <taxon>Bacillota</taxon>
        <taxon>Bacilli</taxon>
        <taxon>Bacillales</taxon>
        <taxon>Paenibacillaceae</taxon>
        <taxon>Paenibacillus</taxon>
    </lineage>
</organism>
<evidence type="ECO:0000313" key="2">
    <source>
        <dbReference type="Proteomes" id="UP000517523"/>
    </source>
</evidence>
<name>A0A839TWW3_9BACL</name>
<gene>
    <name evidence="1" type="ORF">FHS19_004785</name>
</gene>
<reference evidence="1 2" key="1">
    <citation type="submission" date="2020-08" db="EMBL/GenBank/DDBJ databases">
        <title>Genomic Encyclopedia of Type Strains, Phase III (KMG-III): the genomes of soil and plant-associated and newly described type strains.</title>
        <authorList>
            <person name="Whitman W."/>
        </authorList>
    </citation>
    <scope>NUCLEOTIDE SEQUENCE [LARGE SCALE GENOMIC DNA]</scope>
    <source>
        <strain evidence="1 2">CECT 5831</strain>
    </source>
</reference>
<dbReference type="AlphaFoldDB" id="A0A839TWW3"/>
<sequence length="56" mass="6759">MSLAVLERRSELLKKRIQQLIIKDNQYGISRQQNMFLQHMIKELHQTSYELNTERG</sequence>